<evidence type="ECO:0000313" key="1">
    <source>
        <dbReference type="EMBL" id="EWY39012.1"/>
    </source>
</evidence>
<dbReference type="EMBL" id="AVFL01000014">
    <property type="protein sequence ID" value="EWY39012.1"/>
    <property type="molecule type" value="Genomic_DNA"/>
</dbReference>
<proteinExistence type="predicted"/>
<organism evidence="1 2">
    <name type="scientific">Skermanella stibiiresistens SB22</name>
    <dbReference type="NCBI Taxonomy" id="1385369"/>
    <lineage>
        <taxon>Bacteria</taxon>
        <taxon>Pseudomonadati</taxon>
        <taxon>Pseudomonadota</taxon>
        <taxon>Alphaproteobacteria</taxon>
        <taxon>Rhodospirillales</taxon>
        <taxon>Azospirillaceae</taxon>
        <taxon>Skermanella</taxon>
    </lineage>
</organism>
<name>W9H2S5_9PROT</name>
<keyword evidence="2" id="KW-1185">Reference proteome</keyword>
<dbReference type="AlphaFoldDB" id="W9H2S5"/>
<dbReference type="Proteomes" id="UP000019486">
    <property type="component" value="Unassembled WGS sequence"/>
</dbReference>
<comment type="caution">
    <text evidence="1">The sequence shown here is derived from an EMBL/GenBank/DDBJ whole genome shotgun (WGS) entry which is preliminary data.</text>
</comment>
<sequence>MEIIINAAGAKRNRLDEVTTSFLDWRNPLLRRGTGSAQIA</sequence>
<accession>W9H2S5</accession>
<reference evidence="1 2" key="1">
    <citation type="submission" date="2013-08" db="EMBL/GenBank/DDBJ databases">
        <title>The genome sequence of Skermanella stibiiresistens.</title>
        <authorList>
            <person name="Zhu W."/>
            <person name="Wang G."/>
        </authorList>
    </citation>
    <scope>NUCLEOTIDE SEQUENCE [LARGE SCALE GENOMIC DNA]</scope>
    <source>
        <strain evidence="1 2">SB22</strain>
    </source>
</reference>
<protein>
    <submittedName>
        <fullName evidence="1">Uncharacterized protein</fullName>
    </submittedName>
</protein>
<gene>
    <name evidence="1" type="ORF">N825_08400</name>
</gene>
<evidence type="ECO:0000313" key="2">
    <source>
        <dbReference type="Proteomes" id="UP000019486"/>
    </source>
</evidence>